<dbReference type="Proteomes" id="UP000298652">
    <property type="component" value="Chromosome 3"/>
</dbReference>
<dbReference type="EMBL" id="CM016554">
    <property type="protein sequence ID" value="TKW28032.1"/>
    <property type="molecule type" value="Genomic_DNA"/>
</dbReference>
<protein>
    <submittedName>
        <fullName evidence="1">Uncharacterized protein</fullName>
    </submittedName>
</protein>
<evidence type="ECO:0000313" key="2">
    <source>
        <dbReference type="Proteomes" id="UP000298652"/>
    </source>
</evidence>
<reference evidence="1" key="1">
    <citation type="submission" date="2019-03" db="EMBL/GenBank/DDBJ databases">
        <title>WGS assembly of Setaria viridis.</title>
        <authorList>
            <person name="Huang P."/>
            <person name="Jenkins J."/>
            <person name="Grimwood J."/>
            <person name="Barry K."/>
            <person name="Healey A."/>
            <person name="Mamidi S."/>
            <person name="Sreedasyam A."/>
            <person name="Shu S."/>
            <person name="Feldman M."/>
            <person name="Wu J."/>
            <person name="Yu Y."/>
            <person name="Chen C."/>
            <person name="Johnson J."/>
            <person name="Rokhsar D."/>
            <person name="Baxter I."/>
            <person name="Schmutz J."/>
            <person name="Brutnell T."/>
            <person name="Kellogg E."/>
        </authorList>
    </citation>
    <scope>NUCLEOTIDE SEQUENCE [LARGE SCALE GENOMIC DNA]</scope>
</reference>
<dbReference type="OMA" id="TIIADWW"/>
<proteinExistence type="predicted"/>
<name>A0A4U6VGV6_SETVI</name>
<accession>A0A4U6VGV6</accession>
<dbReference type="Gramene" id="TKW28032">
    <property type="protein sequence ID" value="TKW28032"/>
    <property type="gene ID" value="SEVIR_3G297100v2"/>
</dbReference>
<dbReference type="AlphaFoldDB" id="A0A4U6VGV6"/>
<sequence>MWHAVSRMLSLQCPAPSPGLTAIEWWLQKRLGMNKSKKKGLDSTFMLISWKLWKERNDRVFSRNQTKTAAQLTYGILEEAQVWIEAGAKHMVSLGWPAAVQGVGGLGSS</sequence>
<organism evidence="1 2">
    <name type="scientific">Setaria viridis</name>
    <name type="common">Green bristlegrass</name>
    <name type="synonym">Setaria italica subsp. viridis</name>
    <dbReference type="NCBI Taxonomy" id="4556"/>
    <lineage>
        <taxon>Eukaryota</taxon>
        <taxon>Viridiplantae</taxon>
        <taxon>Streptophyta</taxon>
        <taxon>Embryophyta</taxon>
        <taxon>Tracheophyta</taxon>
        <taxon>Spermatophyta</taxon>
        <taxon>Magnoliopsida</taxon>
        <taxon>Liliopsida</taxon>
        <taxon>Poales</taxon>
        <taxon>Poaceae</taxon>
        <taxon>PACMAD clade</taxon>
        <taxon>Panicoideae</taxon>
        <taxon>Panicodae</taxon>
        <taxon>Paniceae</taxon>
        <taxon>Cenchrinae</taxon>
        <taxon>Setaria</taxon>
    </lineage>
</organism>
<gene>
    <name evidence="1" type="ORF">SEVIR_3G297100v2</name>
</gene>
<keyword evidence="2" id="KW-1185">Reference proteome</keyword>
<evidence type="ECO:0000313" key="1">
    <source>
        <dbReference type="EMBL" id="TKW28032.1"/>
    </source>
</evidence>